<feature type="domain" description="CCAAT-binding factor" evidence="9">
    <location>
        <begin position="576"/>
        <end position="729"/>
    </location>
</feature>
<feature type="compositionally biased region" description="Basic and acidic residues" evidence="8">
    <location>
        <begin position="68"/>
        <end position="87"/>
    </location>
</feature>
<evidence type="ECO:0000259" key="10">
    <source>
        <dbReference type="Pfam" id="PF07540"/>
    </source>
</evidence>
<organism evidence="11 12">
    <name type="scientific">Chironomus riparius</name>
    <dbReference type="NCBI Taxonomy" id="315576"/>
    <lineage>
        <taxon>Eukaryota</taxon>
        <taxon>Metazoa</taxon>
        <taxon>Ecdysozoa</taxon>
        <taxon>Arthropoda</taxon>
        <taxon>Hexapoda</taxon>
        <taxon>Insecta</taxon>
        <taxon>Pterygota</taxon>
        <taxon>Neoptera</taxon>
        <taxon>Endopterygota</taxon>
        <taxon>Diptera</taxon>
        <taxon>Nematocera</taxon>
        <taxon>Chironomoidea</taxon>
        <taxon>Chironomidae</taxon>
        <taxon>Chironominae</taxon>
        <taxon>Chironomus</taxon>
    </lineage>
</organism>
<keyword evidence="3 7" id="KW-0175">Coiled coil</keyword>
<dbReference type="InterPro" id="IPR016903">
    <property type="entry name" value="Nucleolar_cplx-assoc_3"/>
</dbReference>
<proteinExistence type="inferred from homology"/>
<evidence type="ECO:0000256" key="3">
    <source>
        <dbReference type="ARBA" id="ARBA00023054"/>
    </source>
</evidence>
<dbReference type="AlphaFoldDB" id="A0A9P0NIB8"/>
<feature type="compositionally biased region" description="Basic and acidic residues" evidence="8">
    <location>
        <begin position="45"/>
        <end position="58"/>
    </location>
</feature>
<comment type="similarity">
    <text evidence="2">Belongs to the CBF/MAK21 family.</text>
</comment>
<feature type="compositionally biased region" description="Basic residues" evidence="8">
    <location>
        <begin position="1"/>
        <end position="30"/>
    </location>
</feature>
<accession>A0A9P0NIB8</accession>
<evidence type="ECO:0000256" key="4">
    <source>
        <dbReference type="ARBA" id="ARBA00023242"/>
    </source>
</evidence>
<dbReference type="InterPro" id="IPR016024">
    <property type="entry name" value="ARM-type_fold"/>
</dbReference>
<evidence type="ECO:0000259" key="9">
    <source>
        <dbReference type="Pfam" id="PF03914"/>
    </source>
</evidence>
<evidence type="ECO:0000313" key="11">
    <source>
        <dbReference type="EMBL" id="CAH1719486.1"/>
    </source>
</evidence>
<dbReference type="Pfam" id="PF03914">
    <property type="entry name" value="CBF"/>
    <property type="match status" value="1"/>
</dbReference>
<protein>
    <recommendedName>
        <fullName evidence="6">NOC3-like protein</fullName>
    </recommendedName>
    <alternativeName>
        <fullName evidence="5">Nucleolar complex-associated protein 3-like protein</fullName>
    </alternativeName>
</protein>
<dbReference type="PANTHER" id="PTHR14428:SF5">
    <property type="entry name" value="NUCLEOLAR COMPLEX PROTEIN 3 HOMOLOG"/>
    <property type="match status" value="1"/>
</dbReference>
<evidence type="ECO:0000256" key="2">
    <source>
        <dbReference type="ARBA" id="ARBA00007797"/>
    </source>
</evidence>
<feature type="compositionally biased region" description="Acidic residues" evidence="8">
    <location>
        <begin position="115"/>
        <end position="139"/>
    </location>
</feature>
<evidence type="ECO:0000313" key="12">
    <source>
        <dbReference type="Proteomes" id="UP001153620"/>
    </source>
</evidence>
<reference evidence="11" key="1">
    <citation type="submission" date="2022-01" db="EMBL/GenBank/DDBJ databases">
        <authorList>
            <person name="King R."/>
        </authorList>
    </citation>
    <scope>NUCLEOTIDE SEQUENCE</scope>
</reference>
<dbReference type="GO" id="GO:0005730">
    <property type="term" value="C:nucleolus"/>
    <property type="evidence" value="ECO:0007669"/>
    <property type="project" value="UniProtKB-SubCell"/>
</dbReference>
<feature type="domain" description="Nucleolar complex-associated protein 3 N-terminal" evidence="10">
    <location>
        <begin position="236"/>
        <end position="331"/>
    </location>
</feature>
<dbReference type="EMBL" id="OU895878">
    <property type="protein sequence ID" value="CAH1719486.1"/>
    <property type="molecule type" value="Genomic_DNA"/>
</dbReference>
<dbReference type="OrthoDB" id="5873264at2759"/>
<dbReference type="Pfam" id="PF07540">
    <property type="entry name" value="NOC3p"/>
    <property type="match status" value="1"/>
</dbReference>
<dbReference type="GO" id="GO:0006270">
    <property type="term" value="P:DNA replication initiation"/>
    <property type="evidence" value="ECO:0007669"/>
    <property type="project" value="TreeGrafter"/>
</dbReference>
<dbReference type="SUPFAM" id="SSF48371">
    <property type="entry name" value="ARM repeat"/>
    <property type="match status" value="1"/>
</dbReference>
<dbReference type="PANTHER" id="PTHR14428">
    <property type="entry name" value="NUCLEOLAR COMPLEX PROTEIN 3"/>
    <property type="match status" value="1"/>
</dbReference>
<feature type="region of interest" description="Disordered" evidence="8">
    <location>
        <begin position="1"/>
        <end position="139"/>
    </location>
</feature>
<sequence>MPIRKNIKISSTKRGHHERQKKNFLKSKKQLNREKQVKSNIFKKSNNEKRNESLQKDVKSKKKKSKSDRKENVLDPAMKGKDIKASDVYDMLSNESDNDSIDDQIPIKRQKIEHSDEEMSDYSLNDNEEELDEDDLSDGELEKIEIDQQTSSRKHAKASKSLKELLPIKTKSGLMPRMEIETPQIVSKTLAEVNYQAKEVVSSKQNQKAEQKQKTGKKILSAMELIQEREKELEIQKFRIGKLCSGITENPEDKIGNLKMLLLLLPQVGADQKRNLLSVRKLTMFSLAEIFKDIIPDYKIGIVDLESQKVKKDTLARVTYENELLKYYKKFLRELEIISKALKPGKFSKRPSRESINIGESAVFCLCEILQSHPYFNFNTNIAQLLVIYLNCSNSKVRKLINETFIKIFKTDKRLDLTLHIVRNINHLVKKKSNSVYSEVVACLLALQIKNINVDAEKEAELKQKKLEQHKSRLLSMSKRERKRKKKLSELDKELMETKAEENKQSKNSKLTDISKLVFTIYFRILKESPKSRILNYTLEGLAKFAHIINIEFFSDLINVLNSLIESADLGYREQLFCIQTVFAILSGQGEALNIDPARFYTHLYRNVLRVNAGRNHEDIESVIETLENILIKRRKNITHLRYIAFLKRLMTLSLQILHNGALGCLAMIKNAMQLNVSLDVLLDTESQIGSGKFNPFIDEPEYSNSNCTSFFELYLLRHHYHPTVAKIANHISKGCPLNQTLDPTISKMTPINFYNKFDSSQMAFNPPIPCPPKDTEPKFSNTENHVYKLKDLNELCYSNLEFSAEDNSHLNFNFFTEFK</sequence>
<feature type="coiled-coil region" evidence="7">
    <location>
        <begin position="453"/>
        <end position="508"/>
    </location>
</feature>
<reference evidence="11" key="2">
    <citation type="submission" date="2022-10" db="EMBL/GenBank/DDBJ databases">
        <authorList>
            <consortium name="ENA_rothamsted_submissions"/>
            <consortium name="culmorum"/>
            <person name="King R."/>
        </authorList>
    </citation>
    <scope>NUCLEOTIDE SEQUENCE</scope>
</reference>
<name>A0A9P0NIB8_9DIPT</name>
<evidence type="ECO:0000256" key="6">
    <source>
        <dbReference type="ARBA" id="ARBA00032937"/>
    </source>
</evidence>
<dbReference type="InterPro" id="IPR005612">
    <property type="entry name" value="CCAAT-binding_factor"/>
</dbReference>
<dbReference type="InterPro" id="IPR011501">
    <property type="entry name" value="Noc3_N"/>
</dbReference>
<keyword evidence="12" id="KW-1185">Reference proteome</keyword>
<evidence type="ECO:0000256" key="5">
    <source>
        <dbReference type="ARBA" id="ARBA00032701"/>
    </source>
</evidence>
<evidence type="ECO:0000256" key="7">
    <source>
        <dbReference type="SAM" id="Coils"/>
    </source>
</evidence>
<dbReference type="GO" id="GO:0003682">
    <property type="term" value="F:chromatin binding"/>
    <property type="evidence" value="ECO:0007669"/>
    <property type="project" value="TreeGrafter"/>
</dbReference>
<gene>
    <name evidence="11" type="ORF">CHIRRI_LOCUS6782</name>
</gene>
<keyword evidence="4" id="KW-0539">Nucleus</keyword>
<dbReference type="Proteomes" id="UP001153620">
    <property type="component" value="Chromosome 2"/>
</dbReference>
<comment type="subcellular location">
    <subcellularLocation>
        <location evidence="1">Nucleus</location>
        <location evidence="1">Nucleolus</location>
    </subcellularLocation>
</comment>
<evidence type="ECO:0000256" key="1">
    <source>
        <dbReference type="ARBA" id="ARBA00004604"/>
    </source>
</evidence>
<evidence type="ECO:0000256" key="8">
    <source>
        <dbReference type="SAM" id="MobiDB-lite"/>
    </source>
</evidence>